<organism evidence="1 2">
    <name type="scientific">Christiangramia fulva</name>
    <dbReference type="NCBI Taxonomy" id="2126553"/>
    <lineage>
        <taxon>Bacteria</taxon>
        <taxon>Pseudomonadati</taxon>
        <taxon>Bacteroidota</taxon>
        <taxon>Flavobacteriia</taxon>
        <taxon>Flavobacteriales</taxon>
        <taxon>Flavobacteriaceae</taxon>
        <taxon>Christiangramia</taxon>
    </lineage>
</organism>
<proteinExistence type="predicted"/>
<dbReference type="AlphaFoldDB" id="A0A2R3Z9B2"/>
<reference evidence="2" key="1">
    <citation type="submission" date="2018-03" db="EMBL/GenBank/DDBJ databases">
        <title>Gramella fulva sp. nov., isolated from a dry surface of tidal flat.</title>
        <authorList>
            <person name="Hwang S.H."/>
            <person name="Hwang W.M."/>
            <person name="Kang K."/>
            <person name="Ahn T.-Y."/>
        </authorList>
    </citation>
    <scope>NUCLEOTIDE SEQUENCE [LARGE SCALE GENOMIC DNA]</scope>
    <source>
        <strain evidence="2">SH35</strain>
    </source>
</reference>
<dbReference type="Proteomes" id="UP000241507">
    <property type="component" value="Chromosome"/>
</dbReference>
<keyword evidence="2" id="KW-1185">Reference proteome</keyword>
<protein>
    <submittedName>
        <fullName evidence="1">Uncharacterized protein</fullName>
    </submittedName>
</protein>
<name>A0A2R3Z9B2_9FLAO</name>
<evidence type="ECO:0000313" key="2">
    <source>
        <dbReference type="Proteomes" id="UP000241507"/>
    </source>
</evidence>
<dbReference type="EMBL" id="CP028136">
    <property type="protein sequence ID" value="AVR46846.1"/>
    <property type="molecule type" value="Genomic_DNA"/>
</dbReference>
<sequence length="177" mass="20843">MRIIPSYYSFLFPILKLQILNFSPNSKIAYLPDMKFRFRFLILSLLIFCSAQAQTFNSSLTEYRYGSYELDSPYKWKNTSITITDDTITVITHQKNGMEAQRWAVNNQEIVKKENSTVHQYFTQLINAPKNKLLPTIFSVWKNNNGKIEFIDMEIPPLSKREEAPHITARFHIDYTF</sequence>
<gene>
    <name evidence="1" type="ORF">C7S20_17145</name>
</gene>
<accession>A0A2R3Z9B2</accession>
<dbReference type="KEGG" id="grs:C7S20_17145"/>
<evidence type="ECO:0000313" key="1">
    <source>
        <dbReference type="EMBL" id="AVR46846.1"/>
    </source>
</evidence>